<sequence length="864" mass="98134">MKTYSGYAKCIFSVLTILLCINFVNAANAKTKKIKDYVDLNYPYAIVVASSNKKFTEKDLGNAISSVQHRYYVVRVKSKNKPLYQLRYGFFESRKAAKRHQKKIKIFFNKTSVVKTTQAERNNSSRSELKPVAHVEFAEHLILSTTYEAANVLVSAAGNILSGMQPQEKKKVEKINKDVTPEKIVEKIYDHYLVLNLKTTNNLSDFNEIIKHPHIADHAFYISELKIDGRTWYQYRLGFFVNSAEARAKVATLSKEFPLARIIRVTRAEKEDAINRVRSFFAVTSADKKTGKPQPKLAAVPVNDMRDLLKKGSRALSNKKYKVAIDAFSKLLRYPENTLSMDSQEFLGFAYELNGQSAKARVEYDRYLSLYPESSGANRVRQRLASLLTARVDPRKELRKAQTQRRGAKWDHFSSFSQFYRQDRISVNEEAARESLSLLSSDVSVSSRYRGERYLMNSRFIGGHDLDFTGDENTSSGTVNSLYFNVMDIKNGIYGSIGRQNISKDGVLGRMDGAQMSYTLNDQVKLNAVTGFVVESTRESANTDKFFTGVSADLGTYLNAWDFNIYYIRQTDGSIIGREAVGSEIRYFHPRRTLFSLIDYDIKFGELNTLLAIGNWQFENRIQLNATVDIRKSPFLTTSNALLGSGLTTVDELLQTITEDEIVALAKAQTVTSKSFILGINSPLNDQYQISADVTLSNFPLQQIVGQGNQPTQPGQPPVPPAPPTLQEQQDDEYFYNLQLVGNSVFMTNDSMIVGYRYSDTNRSETSSLSLNMRFPVTRNWRLNPRIRYSARDRITNTVDPTTNVTSTTNVEETVSSIALRVDYRLKRNVNFELDFGQDITKTREATTGEVRIFFFSMGYRYDF</sequence>
<dbReference type="InterPro" id="IPR007730">
    <property type="entry name" value="SPOR-like_dom"/>
</dbReference>
<dbReference type="SUPFAM" id="SSF48452">
    <property type="entry name" value="TPR-like"/>
    <property type="match status" value="1"/>
</dbReference>
<dbReference type="Pfam" id="PF13525">
    <property type="entry name" value="YfiO"/>
    <property type="match status" value="1"/>
</dbReference>
<proteinExistence type="predicted"/>
<dbReference type="Pfam" id="PF05036">
    <property type="entry name" value="SPOR"/>
    <property type="match status" value="1"/>
</dbReference>
<keyword evidence="1" id="KW-0732">Signal</keyword>
<dbReference type="AlphaFoldDB" id="A0A3B0X145"/>
<evidence type="ECO:0000313" key="5">
    <source>
        <dbReference type="EMBL" id="VAW61958.1"/>
    </source>
</evidence>
<organism evidence="5">
    <name type="scientific">hydrothermal vent metagenome</name>
    <dbReference type="NCBI Taxonomy" id="652676"/>
    <lineage>
        <taxon>unclassified sequences</taxon>
        <taxon>metagenomes</taxon>
        <taxon>ecological metagenomes</taxon>
    </lineage>
</organism>
<evidence type="ECO:0000259" key="4">
    <source>
        <dbReference type="Pfam" id="PF13525"/>
    </source>
</evidence>
<feature type="region of interest" description="Disordered" evidence="2">
    <location>
        <begin position="705"/>
        <end position="727"/>
    </location>
</feature>
<dbReference type="EMBL" id="UOFH01000201">
    <property type="protein sequence ID" value="VAW61958.1"/>
    <property type="molecule type" value="Genomic_DNA"/>
</dbReference>
<evidence type="ECO:0000259" key="3">
    <source>
        <dbReference type="Pfam" id="PF05036"/>
    </source>
</evidence>
<dbReference type="InterPro" id="IPR011990">
    <property type="entry name" value="TPR-like_helical_dom_sf"/>
</dbReference>
<protein>
    <submittedName>
        <fullName evidence="5">Uncharacterized protein</fullName>
    </submittedName>
</protein>
<dbReference type="SUPFAM" id="SSF56935">
    <property type="entry name" value="Porins"/>
    <property type="match status" value="1"/>
</dbReference>
<dbReference type="InterPro" id="IPR039565">
    <property type="entry name" value="BamD-like"/>
</dbReference>
<feature type="domain" description="SPOR" evidence="3">
    <location>
        <begin position="43"/>
        <end position="110"/>
    </location>
</feature>
<dbReference type="Gene3D" id="3.30.70.1070">
    <property type="entry name" value="Sporulation related repeat"/>
    <property type="match status" value="1"/>
</dbReference>
<feature type="domain" description="Outer membrane lipoprotein BamD-like" evidence="4">
    <location>
        <begin position="304"/>
        <end position="380"/>
    </location>
</feature>
<accession>A0A3B0X145</accession>
<feature type="compositionally biased region" description="Pro residues" evidence="2">
    <location>
        <begin position="714"/>
        <end position="724"/>
    </location>
</feature>
<evidence type="ECO:0000256" key="1">
    <source>
        <dbReference type="ARBA" id="ARBA00022729"/>
    </source>
</evidence>
<dbReference type="Gene3D" id="1.25.40.10">
    <property type="entry name" value="Tetratricopeptide repeat domain"/>
    <property type="match status" value="1"/>
</dbReference>
<reference evidence="5" key="1">
    <citation type="submission" date="2018-06" db="EMBL/GenBank/DDBJ databases">
        <authorList>
            <person name="Zhirakovskaya E."/>
        </authorList>
    </citation>
    <scope>NUCLEOTIDE SEQUENCE</scope>
</reference>
<name>A0A3B0X145_9ZZZZ</name>
<dbReference type="InterPro" id="IPR036680">
    <property type="entry name" value="SPOR-like_sf"/>
</dbReference>
<dbReference type="GO" id="GO:0042834">
    <property type="term" value="F:peptidoglycan binding"/>
    <property type="evidence" value="ECO:0007669"/>
    <property type="project" value="InterPro"/>
</dbReference>
<gene>
    <name evidence="5" type="ORF">MNBD_GAMMA08-2044</name>
</gene>
<evidence type="ECO:0000256" key="2">
    <source>
        <dbReference type="SAM" id="MobiDB-lite"/>
    </source>
</evidence>